<proteinExistence type="predicted"/>
<keyword evidence="1" id="KW-0472">Membrane</keyword>
<evidence type="ECO:0008006" key="4">
    <source>
        <dbReference type="Google" id="ProtNLM"/>
    </source>
</evidence>
<organism evidence="2 3">
    <name type="scientific">Sulfobacillus thermotolerans</name>
    <dbReference type="NCBI Taxonomy" id="338644"/>
    <lineage>
        <taxon>Bacteria</taxon>
        <taxon>Bacillati</taxon>
        <taxon>Bacillota</taxon>
        <taxon>Clostridia</taxon>
        <taxon>Eubacteriales</taxon>
        <taxon>Clostridiales Family XVII. Incertae Sedis</taxon>
        <taxon>Sulfobacillus</taxon>
    </lineage>
</organism>
<protein>
    <recommendedName>
        <fullName evidence="4">TLC domain-containing protein</fullName>
    </recommendedName>
</protein>
<feature type="transmembrane region" description="Helical" evidence="1">
    <location>
        <begin position="47"/>
        <end position="69"/>
    </location>
</feature>
<evidence type="ECO:0000313" key="3">
    <source>
        <dbReference type="Proteomes" id="UP000325292"/>
    </source>
</evidence>
<keyword evidence="1" id="KW-0812">Transmembrane</keyword>
<evidence type="ECO:0000256" key="1">
    <source>
        <dbReference type="SAM" id="Phobius"/>
    </source>
</evidence>
<dbReference type="Pfam" id="PF07301">
    <property type="entry name" value="DUF1453"/>
    <property type="match status" value="1"/>
</dbReference>
<dbReference type="InterPro" id="IPR058247">
    <property type="entry name" value="DUF1453"/>
</dbReference>
<dbReference type="EMBL" id="CP019454">
    <property type="protein sequence ID" value="AUW92538.1"/>
    <property type="molecule type" value="Genomic_DNA"/>
</dbReference>
<dbReference type="Proteomes" id="UP000325292">
    <property type="component" value="Chromosome"/>
</dbReference>
<keyword evidence="3" id="KW-1185">Reference proteome</keyword>
<feature type="transmembrane region" description="Helical" evidence="1">
    <location>
        <begin position="14"/>
        <end position="35"/>
    </location>
</feature>
<accession>A0ABN5GZE8</accession>
<evidence type="ECO:0000313" key="2">
    <source>
        <dbReference type="EMBL" id="AUW92538.1"/>
    </source>
</evidence>
<name>A0ABN5GZE8_9FIRM</name>
<sequence length="134" mass="15100">MCAALLIIAAVHGLYSWAGVALGLIAGWGMAVLSLHTTQFSRRTTEVSYTVSSIGESIVIACFALRFGLEFGHIQWLHPRGIQTPQAIVVHHALSMFIYLLFLAYWISFYEGLYQKARKFFREADDLVIEDMDK</sequence>
<gene>
    <name evidence="2" type="ORF">BXT84_00015</name>
</gene>
<reference evidence="2 3" key="1">
    <citation type="journal article" date="2019" name="Sci. Rep.">
        <title>Sulfobacillus thermotolerans: new insights into resistance and metabolic capacities of acidophilic chemolithotrophs.</title>
        <authorList>
            <person name="Panyushkina A.E."/>
            <person name="Babenko V.V."/>
            <person name="Nikitina A.S."/>
            <person name="Selezneva O.V."/>
            <person name="Tsaplina I.A."/>
            <person name="Letarova M.A."/>
            <person name="Kostryukova E.S."/>
            <person name="Letarov A.V."/>
        </authorList>
    </citation>
    <scope>NUCLEOTIDE SEQUENCE [LARGE SCALE GENOMIC DNA]</scope>
    <source>
        <strain evidence="2 3">Kr1</strain>
    </source>
</reference>
<keyword evidence="1" id="KW-1133">Transmembrane helix</keyword>
<feature type="transmembrane region" description="Helical" evidence="1">
    <location>
        <begin position="89"/>
        <end position="110"/>
    </location>
</feature>